<evidence type="ECO:0000313" key="3">
    <source>
        <dbReference type="EMBL" id="BCS03101.1"/>
    </source>
</evidence>
<dbReference type="Pfam" id="PF01408">
    <property type="entry name" value="GFO_IDH_MocA"/>
    <property type="match status" value="1"/>
</dbReference>
<accession>A0A7R8A2D0</accession>
<dbReference type="RefSeq" id="XP_041546863.1">
    <property type="nucleotide sequence ID" value="XM_041680949.1"/>
</dbReference>
<dbReference type="InterPro" id="IPR055080">
    <property type="entry name" value="Gal80p-like_C"/>
</dbReference>
<dbReference type="Pfam" id="PF22685">
    <property type="entry name" value="Gal80p_C-like"/>
    <property type="match status" value="1"/>
</dbReference>
<dbReference type="SUPFAM" id="SSF55347">
    <property type="entry name" value="Glyceraldehyde-3-phosphate dehydrogenase-like, C-terminal domain"/>
    <property type="match status" value="1"/>
</dbReference>
<dbReference type="InterPro" id="IPR000683">
    <property type="entry name" value="Gfo/Idh/MocA-like_OxRdtase_N"/>
</dbReference>
<dbReference type="InterPro" id="IPR051317">
    <property type="entry name" value="Gfo/Idh/MocA_oxidoreduct"/>
</dbReference>
<reference evidence="3" key="1">
    <citation type="submission" date="2021-01" db="EMBL/GenBank/DDBJ databases">
        <authorList>
            <consortium name="Aspergillus luchuensis mut. kawachii IFO 4304 genome sequencing consortium"/>
            <person name="Kazuki M."/>
            <person name="Futagami T."/>
        </authorList>
    </citation>
    <scope>NUCLEOTIDE SEQUENCE</scope>
    <source>
        <strain evidence="3">IFO 4308</strain>
    </source>
</reference>
<feature type="domain" description="Gal80p-like C-terminal" evidence="2">
    <location>
        <begin position="175"/>
        <end position="330"/>
    </location>
</feature>
<reference evidence="3" key="2">
    <citation type="submission" date="2021-02" db="EMBL/GenBank/DDBJ databases">
        <title>Aspergillus luchuensis mut. kawachii IFO 4304 genome sequence.</title>
        <authorList>
            <person name="Mori K."/>
            <person name="Kadooka C."/>
            <person name="Goto M."/>
            <person name="Futagami T."/>
        </authorList>
    </citation>
    <scope>NUCLEOTIDE SEQUENCE</scope>
    <source>
        <strain evidence="3">IFO 4308</strain>
    </source>
</reference>
<dbReference type="PANTHER" id="PTHR43708">
    <property type="entry name" value="CONSERVED EXPRESSED OXIDOREDUCTASE (EUROFUNG)"/>
    <property type="match status" value="1"/>
</dbReference>
<evidence type="ECO:0008006" key="5">
    <source>
        <dbReference type="Google" id="ProtNLM"/>
    </source>
</evidence>
<dbReference type="SUPFAM" id="SSF51735">
    <property type="entry name" value="NAD(P)-binding Rossmann-fold domains"/>
    <property type="match status" value="1"/>
</dbReference>
<sequence length="416" mass="44880">MHPESPTRGRDTHGCLKTPHKYICNSIPPANMSTTPRRTGLIGLSSSAITSWAADGHLPAIQSTAGRELYQITALCNSSVAAAESAIRTYQLDPTTVKPYGNPDDLAADPAIDLVICNTRVDKHYETVLASVRAGKSVYIEWPIASSLAHVDDLLAVARASGARVAVGLQGRFAPAVLKVKEVLRSGQLGRLLSTEVRGFGGTFDREFLPPGLKYFSQKEVGGNSIVIGFGHMIDYVQSVVGNVVVGTDEARTQIQRPRIRIRDPQTREIVEEVDSDVPDLLSVHGSLPESPYTVPGATLVVYFARGQPFPGDPSLSWTLNCEAGAIRLSAPAGISLQADAYQNPATISVHHHATDTVEAVEWSWSEDQLELPVKARSVQRTLIDFAKGNPDGYVSLEEAAGRARQLARWLDGSNK</sequence>
<dbReference type="InterPro" id="IPR036291">
    <property type="entry name" value="NAD(P)-bd_dom_sf"/>
</dbReference>
<evidence type="ECO:0000259" key="1">
    <source>
        <dbReference type="Pfam" id="PF01408"/>
    </source>
</evidence>
<dbReference type="GeneID" id="64964422"/>
<dbReference type="Gene3D" id="3.30.360.10">
    <property type="entry name" value="Dihydrodipicolinate Reductase, domain 2"/>
    <property type="match status" value="1"/>
</dbReference>
<dbReference type="Proteomes" id="UP000661280">
    <property type="component" value="Chromosome 6"/>
</dbReference>
<evidence type="ECO:0000313" key="4">
    <source>
        <dbReference type="Proteomes" id="UP000661280"/>
    </source>
</evidence>
<dbReference type="KEGG" id="aluc:AKAW2_61365S"/>
<evidence type="ECO:0000259" key="2">
    <source>
        <dbReference type="Pfam" id="PF22685"/>
    </source>
</evidence>
<dbReference type="AlphaFoldDB" id="A0A7R8A2D0"/>
<protein>
    <recommendedName>
        <fullName evidence="5">Oxidoreductase</fullName>
    </recommendedName>
</protein>
<gene>
    <name evidence="3" type="ORF">AKAW2_61365S</name>
</gene>
<dbReference type="OrthoDB" id="64915at2759"/>
<proteinExistence type="predicted"/>
<dbReference type="PANTHER" id="PTHR43708:SF1">
    <property type="entry name" value="GALACTOSE_LACTOSE METABOLISM REGULATORY PROTEIN GAL80"/>
    <property type="match status" value="1"/>
</dbReference>
<dbReference type="GO" id="GO:0000166">
    <property type="term" value="F:nucleotide binding"/>
    <property type="evidence" value="ECO:0007669"/>
    <property type="project" value="InterPro"/>
</dbReference>
<organism evidence="3 4">
    <name type="scientific">Aspergillus kawachii</name>
    <name type="common">White koji mold</name>
    <name type="synonym">Aspergillus awamori var. kawachi</name>
    <dbReference type="NCBI Taxonomy" id="1069201"/>
    <lineage>
        <taxon>Eukaryota</taxon>
        <taxon>Fungi</taxon>
        <taxon>Dikarya</taxon>
        <taxon>Ascomycota</taxon>
        <taxon>Pezizomycotina</taxon>
        <taxon>Eurotiomycetes</taxon>
        <taxon>Eurotiomycetidae</taxon>
        <taxon>Eurotiales</taxon>
        <taxon>Aspergillaceae</taxon>
        <taxon>Aspergillus</taxon>
        <taxon>Aspergillus subgen. Circumdati</taxon>
    </lineage>
</organism>
<dbReference type="Gene3D" id="3.40.50.720">
    <property type="entry name" value="NAD(P)-binding Rossmann-like Domain"/>
    <property type="match status" value="1"/>
</dbReference>
<keyword evidence="4" id="KW-1185">Reference proteome</keyword>
<name>A0A7R8A2D0_ASPKA</name>
<feature type="domain" description="Gfo/Idh/MocA-like oxidoreductase N-terminal" evidence="1">
    <location>
        <begin position="53"/>
        <end position="168"/>
    </location>
</feature>
<dbReference type="EMBL" id="AP024430">
    <property type="protein sequence ID" value="BCS03101.1"/>
    <property type="molecule type" value="Genomic_DNA"/>
</dbReference>